<dbReference type="PANTHER" id="PTHR30580">
    <property type="entry name" value="PRIMOSOMAL PROTEIN N"/>
    <property type="match status" value="1"/>
</dbReference>
<evidence type="ECO:0000313" key="15">
    <source>
        <dbReference type="Proteomes" id="UP000324996"/>
    </source>
</evidence>
<evidence type="ECO:0000256" key="1">
    <source>
        <dbReference type="ARBA" id="ARBA00022515"/>
    </source>
</evidence>
<dbReference type="FunFam" id="3.40.50.300:FF:000489">
    <property type="entry name" value="Primosome assembly protein PriA"/>
    <property type="match status" value="1"/>
</dbReference>
<dbReference type="GO" id="GO:0006269">
    <property type="term" value="P:DNA replication, synthesis of primer"/>
    <property type="evidence" value="ECO:0007669"/>
    <property type="project" value="UniProtKB-KW"/>
</dbReference>
<keyword evidence="6" id="KW-0347">Helicase</keyword>
<dbReference type="SMART" id="SM00487">
    <property type="entry name" value="DEXDc"/>
    <property type="match status" value="1"/>
</dbReference>
<dbReference type="PANTHER" id="PTHR30580:SF0">
    <property type="entry name" value="PRIMOSOMAL PROTEIN N"/>
    <property type="match status" value="1"/>
</dbReference>
<dbReference type="InterPro" id="IPR005259">
    <property type="entry name" value="PriA"/>
</dbReference>
<evidence type="ECO:0000256" key="6">
    <source>
        <dbReference type="ARBA" id="ARBA00022806"/>
    </source>
</evidence>
<keyword evidence="2" id="KW-0235">DNA replication</keyword>
<dbReference type="AlphaFoldDB" id="A0A5A7N4N3"/>
<dbReference type="GO" id="GO:1990077">
    <property type="term" value="C:primosome complex"/>
    <property type="evidence" value="ECO:0007669"/>
    <property type="project" value="UniProtKB-KW"/>
</dbReference>
<evidence type="ECO:0000256" key="8">
    <source>
        <dbReference type="ARBA" id="ARBA00022840"/>
    </source>
</evidence>
<comment type="caution">
    <text evidence="14">The sequence shown here is derived from an EMBL/GenBank/DDBJ whole genome shotgun (WGS) entry which is preliminary data.</text>
</comment>
<reference evidence="14 15" key="1">
    <citation type="submission" date="2019-09" db="EMBL/GenBank/DDBJ databases">
        <title>NBRP : Genome information of microbial organism related human and environment.</title>
        <authorList>
            <person name="Hattori M."/>
            <person name="Oshima K."/>
            <person name="Inaba H."/>
            <person name="Suda W."/>
            <person name="Sakamoto M."/>
            <person name="Iino T."/>
            <person name="Kitahara M."/>
            <person name="Oshida Y."/>
            <person name="Iida T."/>
            <person name="Kudo T."/>
            <person name="Itoh T."/>
            <person name="Ohkuma M."/>
        </authorList>
    </citation>
    <scope>NUCLEOTIDE SEQUENCE [LARGE SCALE GENOMIC DNA]</scope>
    <source>
        <strain evidence="14 15">Q-1</strain>
    </source>
</reference>
<dbReference type="GO" id="GO:0005524">
    <property type="term" value="F:ATP binding"/>
    <property type="evidence" value="ECO:0007669"/>
    <property type="project" value="UniProtKB-KW"/>
</dbReference>
<sequence length="353" mass="38532">MRGARLVQAGVLMITEQSGDGAFPAPDPDRLGADLSADQSRAAQILCDLVVAKAFAPVLLEGVTGSGKTEVYFEAIARALQLDAGDDAQILVLLPEISLTSQWLDRFKARFGVYPVQWHSDLGPAERRRAWHQVASNGARVVVGARSALFLPFRALSLIVVDEEHDPGFKQEEGVLYNARDMAVVRARMEACPVILSSATPALETLLNAREGRYRHCLLPSRFGSAQLPDIRALDLRVDPPESGQWLAQGWWMRWMKPWPGASRSCCFSIVAAMRRSPCADPAASVYPAPTVQHGWWNTAISGRCSAIIAAISSHRSPIARPAGRKMPWWPVARGWSGWPKKLPGAGPMPGLM</sequence>
<dbReference type="SUPFAM" id="SSF52540">
    <property type="entry name" value="P-loop containing nucleoside triphosphate hydrolases"/>
    <property type="match status" value="1"/>
</dbReference>
<evidence type="ECO:0000256" key="11">
    <source>
        <dbReference type="ARBA" id="ARBA00034808"/>
    </source>
</evidence>
<dbReference type="NCBIfam" id="TIGR00595">
    <property type="entry name" value="priA"/>
    <property type="match status" value="1"/>
</dbReference>
<accession>A0A5A7N4N3</accession>
<dbReference type="Proteomes" id="UP000324996">
    <property type="component" value="Unassembled WGS sequence"/>
</dbReference>
<proteinExistence type="predicted"/>
<dbReference type="GO" id="GO:0006310">
    <property type="term" value="P:DNA recombination"/>
    <property type="evidence" value="ECO:0007669"/>
    <property type="project" value="InterPro"/>
</dbReference>
<keyword evidence="7" id="KW-0862">Zinc</keyword>
<keyword evidence="15" id="KW-1185">Reference proteome</keyword>
<keyword evidence="1" id="KW-0639">Primosome</keyword>
<dbReference type="GO" id="GO:0046872">
    <property type="term" value="F:metal ion binding"/>
    <property type="evidence" value="ECO:0007669"/>
    <property type="project" value="UniProtKB-KW"/>
</dbReference>
<dbReference type="InterPro" id="IPR027417">
    <property type="entry name" value="P-loop_NTPase"/>
</dbReference>
<evidence type="ECO:0000256" key="10">
    <source>
        <dbReference type="ARBA" id="ARBA00023235"/>
    </source>
</evidence>
<dbReference type="GO" id="GO:0043138">
    <property type="term" value="F:3'-5' DNA helicase activity"/>
    <property type="evidence" value="ECO:0007669"/>
    <property type="project" value="UniProtKB-EC"/>
</dbReference>
<keyword evidence="3" id="KW-0479">Metal-binding</keyword>
<dbReference type="EC" id="5.6.2.4" evidence="11"/>
<dbReference type="GO" id="GO:0006270">
    <property type="term" value="P:DNA replication initiation"/>
    <property type="evidence" value="ECO:0007669"/>
    <property type="project" value="TreeGrafter"/>
</dbReference>
<name>A0A5A7N4N3_9PROT</name>
<evidence type="ECO:0000256" key="7">
    <source>
        <dbReference type="ARBA" id="ARBA00022833"/>
    </source>
</evidence>
<evidence type="ECO:0000313" key="14">
    <source>
        <dbReference type="EMBL" id="GER02330.1"/>
    </source>
</evidence>
<keyword evidence="10" id="KW-0413">Isomerase</keyword>
<organism evidence="14 15">
    <name type="scientific">Iodidimonas nitroreducens</name>
    <dbReference type="NCBI Taxonomy" id="1236968"/>
    <lineage>
        <taxon>Bacteria</taxon>
        <taxon>Pseudomonadati</taxon>
        <taxon>Pseudomonadota</taxon>
        <taxon>Alphaproteobacteria</taxon>
        <taxon>Iodidimonadales</taxon>
        <taxon>Iodidimonadaceae</taxon>
        <taxon>Iodidimonas</taxon>
    </lineage>
</organism>
<keyword evidence="5" id="KW-0378">Hydrolase</keyword>
<dbReference type="Gene3D" id="3.40.50.300">
    <property type="entry name" value="P-loop containing nucleotide triphosphate hydrolases"/>
    <property type="match status" value="1"/>
</dbReference>
<comment type="catalytic activity">
    <reaction evidence="12">
        <text>ATP + H2O = ADP + phosphate + H(+)</text>
        <dbReference type="Rhea" id="RHEA:13065"/>
        <dbReference type="ChEBI" id="CHEBI:15377"/>
        <dbReference type="ChEBI" id="CHEBI:15378"/>
        <dbReference type="ChEBI" id="CHEBI:30616"/>
        <dbReference type="ChEBI" id="CHEBI:43474"/>
        <dbReference type="ChEBI" id="CHEBI:456216"/>
        <dbReference type="EC" id="5.6.2.4"/>
    </reaction>
</comment>
<dbReference type="GO" id="GO:0006302">
    <property type="term" value="P:double-strand break repair"/>
    <property type="evidence" value="ECO:0007669"/>
    <property type="project" value="InterPro"/>
</dbReference>
<dbReference type="InterPro" id="IPR014001">
    <property type="entry name" value="Helicase_ATP-bd"/>
</dbReference>
<evidence type="ECO:0000256" key="3">
    <source>
        <dbReference type="ARBA" id="ARBA00022723"/>
    </source>
</evidence>
<evidence type="ECO:0000256" key="9">
    <source>
        <dbReference type="ARBA" id="ARBA00023125"/>
    </source>
</evidence>
<keyword evidence="9" id="KW-0238">DNA-binding</keyword>
<dbReference type="Pfam" id="PF00270">
    <property type="entry name" value="DEAD"/>
    <property type="match status" value="1"/>
</dbReference>
<gene>
    <name evidence="14" type="ORF">JCM17846_00120</name>
</gene>
<keyword evidence="8" id="KW-0067">ATP-binding</keyword>
<evidence type="ECO:0000256" key="5">
    <source>
        <dbReference type="ARBA" id="ARBA00022801"/>
    </source>
</evidence>
<dbReference type="GO" id="GO:0003677">
    <property type="term" value="F:DNA binding"/>
    <property type="evidence" value="ECO:0007669"/>
    <property type="project" value="UniProtKB-KW"/>
</dbReference>
<dbReference type="EMBL" id="BKCN01000001">
    <property type="protein sequence ID" value="GER02330.1"/>
    <property type="molecule type" value="Genomic_DNA"/>
</dbReference>
<evidence type="ECO:0000256" key="12">
    <source>
        <dbReference type="ARBA" id="ARBA00048988"/>
    </source>
</evidence>
<dbReference type="PROSITE" id="PS51192">
    <property type="entry name" value="HELICASE_ATP_BIND_1"/>
    <property type="match status" value="1"/>
</dbReference>
<dbReference type="InterPro" id="IPR011545">
    <property type="entry name" value="DEAD/DEAH_box_helicase_dom"/>
</dbReference>
<feature type="domain" description="Helicase ATP-binding" evidence="13">
    <location>
        <begin position="49"/>
        <end position="219"/>
    </location>
</feature>
<evidence type="ECO:0000256" key="4">
    <source>
        <dbReference type="ARBA" id="ARBA00022741"/>
    </source>
</evidence>
<protein>
    <recommendedName>
        <fullName evidence="11">DNA 3'-5' helicase</fullName>
        <ecNumber evidence="11">5.6.2.4</ecNumber>
    </recommendedName>
</protein>
<dbReference type="CDD" id="cd17929">
    <property type="entry name" value="DEXHc_priA"/>
    <property type="match status" value="1"/>
</dbReference>
<evidence type="ECO:0000259" key="13">
    <source>
        <dbReference type="PROSITE" id="PS51192"/>
    </source>
</evidence>
<dbReference type="GO" id="GO:0016787">
    <property type="term" value="F:hydrolase activity"/>
    <property type="evidence" value="ECO:0007669"/>
    <property type="project" value="UniProtKB-KW"/>
</dbReference>
<keyword evidence="4" id="KW-0547">Nucleotide-binding</keyword>
<evidence type="ECO:0000256" key="2">
    <source>
        <dbReference type="ARBA" id="ARBA00022705"/>
    </source>
</evidence>